<feature type="compositionally biased region" description="Pro residues" evidence="1">
    <location>
        <begin position="797"/>
        <end position="807"/>
    </location>
</feature>
<feature type="region of interest" description="Disordered" evidence="1">
    <location>
        <begin position="1"/>
        <end position="46"/>
    </location>
</feature>
<dbReference type="Gene3D" id="1.25.40.10">
    <property type="entry name" value="Tetratricopeptide repeat domain"/>
    <property type="match status" value="1"/>
</dbReference>
<dbReference type="InterPro" id="IPR050767">
    <property type="entry name" value="Sel1_AlgK"/>
</dbReference>
<proteinExistence type="predicted"/>
<dbReference type="SUPFAM" id="SSF81901">
    <property type="entry name" value="HCP-like"/>
    <property type="match status" value="1"/>
</dbReference>
<dbReference type="PANTHER" id="PTHR11102">
    <property type="entry name" value="SEL-1-LIKE PROTEIN"/>
    <property type="match status" value="1"/>
</dbReference>
<sequence>MSLNDWLNSTLGETAPPNFRGPYDQRQDQRPQQMPSQAPSQEAREVADIHQRLDAITQQIERISKPAAPRQDVSREQGVARQLNDAISRLDARLSQISRPQQPQQAQAPRPAPAPSPVEMRQRQADAVERAAAQVYRSSPPLSPASFDVAVAEITARQSELDGFTPRQMPPRAAPPIAPAAPYAPPMAPPAPAYAPPPPQAGPDFSALERHLLKITSQIESLQRPDHTEQAINAFRSELADIRTAITEAMPRRAIESIENEIRSLHRRIDETRSNGTDGQVLSGIERALSDIKQVLRTLTPAEQLTGYDEAIRNLGAKLDLILRANDDPSTVRQLEGAISALRGIVSNVASNEALGRLSEDVQLLSSKVDQITRSSGHSDSFAVLEQRIAALTAALETRERPQATESTEHLEAAIRALSDRFDRMQVGNDSASTFAHLEQRVSYLLERIEAAADPRNGNLSRVEDGLHDILRHLERQQATYSALAESRNAAPPADTGVVDLVKRELSDIRFSQAETNRSTQDSLDAVHSALGHVVDRLSMIEGDLRAVRSAPPAPAPQPMPMAAAAPMEYAPVAREPRPQAPQQQPKYDPKPELPNPAAAQQPQQAAFVAAPREFHAAAPAAPPPMPPAPPAPQVTAPVPPRAISEILEPHTAPARAAIAPDLPPDHPLEPGTRPGGRAATPSERIAASESAISEIPAAPKEPVSSSSFIAAARRAAQAAAAQPPEKPARGAKAAIARAKDKGQEGASTITSKIRSLLVGASVVVIVLGAFKMAMNLLDGGSAPPAPQAMQTVPSEPVLPAPPPPVESKPSAPEQITPSMTSPTPIGRQSQNNAAPALPANTGNSASVEIPQAPATAAPPPAASSDVTGALSGTSRARLGLVQVPPSEKLPDAIGGPALRTAAMKGDATAAYEIGVRFAEGKGVANNYDEAAKWYDRAAQAGVVPATFRLGTLYEKGLGVKKDADIARRYYTQAAERGNAKAMHNLAVLDADGGGRGANYKSAAQWFRKAADRGVADSQFNLGILYARGIGVEQNLAESYKWFSLAAAQGDADAAGKRDDVAKRLDPQSLAAAKLAIQTFSAEPQPDDAVNVSAPNGGWDSAPQANVKPAPKAVASKKSASAAR</sequence>
<protein>
    <submittedName>
        <fullName evidence="2">Localization factor PodJL</fullName>
    </submittedName>
</protein>
<name>A0A560EBD2_9BRAD</name>
<accession>A0A560EBD2</accession>
<gene>
    <name evidence="2" type="ORF">FBZ96_101483</name>
</gene>
<keyword evidence="3" id="KW-1185">Reference proteome</keyword>
<feature type="region of interest" description="Disordered" evidence="1">
    <location>
        <begin position="96"/>
        <end position="131"/>
    </location>
</feature>
<feature type="compositionally biased region" description="Low complexity" evidence="1">
    <location>
        <begin position="596"/>
        <end position="620"/>
    </location>
</feature>
<dbReference type="Pfam" id="PF08238">
    <property type="entry name" value="Sel1"/>
    <property type="match status" value="4"/>
</dbReference>
<feature type="region of interest" description="Disordered" evidence="1">
    <location>
        <begin position="1082"/>
        <end position="1124"/>
    </location>
</feature>
<dbReference type="AlphaFoldDB" id="A0A560EBD2"/>
<dbReference type="STRING" id="1803665.GCA_001641335_03561"/>
<reference evidence="2 3" key="1">
    <citation type="submission" date="2019-06" db="EMBL/GenBank/DDBJ databases">
        <title>Genomic Encyclopedia of Type Strains, Phase IV (KMG-V): Genome sequencing to study the core and pangenomes of soil and plant-associated prokaryotes.</title>
        <authorList>
            <person name="Whitman W."/>
        </authorList>
    </citation>
    <scope>NUCLEOTIDE SEQUENCE [LARGE SCALE GENOMIC DNA]</scope>
    <source>
        <strain evidence="2 3">BR 510</strain>
    </source>
</reference>
<feature type="compositionally biased region" description="Basic and acidic residues" evidence="1">
    <location>
        <begin position="120"/>
        <end position="129"/>
    </location>
</feature>
<evidence type="ECO:0000313" key="3">
    <source>
        <dbReference type="Proteomes" id="UP000319949"/>
    </source>
</evidence>
<feature type="compositionally biased region" description="Low complexity" evidence="1">
    <location>
        <begin position="682"/>
        <end position="699"/>
    </location>
</feature>
<feature type="compositionally biased region" description="Polar residues" evidence="1">
    <location>
        <begin position="816"/>
        <end position="834"/>
    </location>
</feature>
<feature type="compositionally biased region" description="Low complexity" evidence="1">
    <location>
        <begin position="1102"/>
        <end position="1124"/>
    </location>
</feature>
<feature type="region of interest" description="Disordered" evidence="1">
    <location>
        <begin position="575"/>
        <end position="638"/>
    </location>
</feature>
<comment type="caution">
    <text evidence="2">The sequence shown here is derived from an EMBL/GenBank/DDBJ whole genome shotgun (WGS) entry which is preliminary data.</text>
</comment>
<feature type="compositionally biased region" description="Pro residues" evidence="1">
    <location>
        <begin position="621"/>
        <end position="638"/>
    </location>
</feature>
<organism evidence="2 3">
    <name type="scientific">Bradyrhizobium stylosanthis</name>
    <dbReference type="NCBI Taxonomy" id="1803665"/>
    <lineage>
        <taxon>Bacteria</taxon>
        <taxon>Pseudomonadati</taxon>
        <taxon>Pseudomonadota</taxon>
        <taxon>Alphaproteobacteria</taxon>
        <taxon>Hyphomicrobiales</taxon>
        <taxon>Nitrobacteraceae</taxon>
        <taxon>Bradyrhizobium</taxon>
    </lineage>
</organism>
<dbReference type="InterPro" id="IPR011990">
    <property type="entry name" value="TPR-like_helical_dom_sf"/>
</dbReference>
<feature type="compositionally biased region" description="Low complexity" evidence="1">
    <location>
        <begin position="98"/>
        <end position="109"/>
    </location>
</feature>
<feature type="region of interest" description="Disordered" evidence="1">
    <location>
        <begin position="658"/>
        <end position="700"/>
    </location>
</feature>
<evidence type="ECO:0000256" key="1">
    <source>
        <dbReference type="SAM" id="MobiDB-lite"/>
    </source>
</evidence>
<feature type="compositionally biased region" description="Polar residues" evidence="1">
    <location>
        <begin position="1"/>
        <end position="12"/>
    </location>
</feature>
<feature type="region of interest" description="Disordered" evidence="1">
    <location>
        <begin position="717"/>
        <end position="748"/>
    </location>
</feature>
<dbReference type="InterPro" id="IPR006597">
    <property type="entry name" value="Sel1-like"/>
</dbReference>
<dbReference type="EMBL" id="VITK01000001">
    <property type="protein sequence ID" value="TWB06670.1"/>
    <property type="molecule type" value="Genomic_DNA"/>
</dbReference>
<dbReference type="SMART" id="SM00671">
    <property type="entry name" value="SEL1"/>
    <property type="match status" value="4"/>
</dbReference>
<dbReference type="Proteomes" id="UP000319949">
    <property type="component" value="Unassembled WGS sequence"/>
</dbReference>
<dbReference type="PANTHER" id="PTHR11102:SF160">
    <property type="entry name" value="ERAD-ASSOCIATED E3 UBIQUITIN-PROTEIN LIGASE COMPONENT HRD3"/>
    <property type="match status" value="1"/>
</dbReference>
<feature type="region of interest" description="Disordered" evidence="1">
    <location>
        <begin position="784"/>
        <end position="847"/>
    </location>
</feature>
<evidence type="ECO:0000313" key="2">
    <source>
        <dbReference type="EMBL" id="TWB06670.1"/>
    </source>
</evidence>